<organism evidence="3 4">
    <name type="scientific">Botrytis tulipae</name>
    <dbReference type="NCBI Taxonomy" id="87230"/>
    <lineage>
        <taxon>Eukaryota</taxon>
        <taxon>Fungi</taxon>
        <taxon>Dikarya</taxon>
        <taxon>Ascomycota</taxon>
        <taxon>Pezizomycotina</taxon>
        <taxon>Leotiomycetes</taxon>
        <taxon>Helotiales</taxon>
        <taxon>Sclerotiniaceae</taxon>
        <taxon>Botrytis</taxon>
    </lineage>
</organism>
<feature type="transmembrane region" description="Helical" evidence="2">
    <location>
        <begin position="107"/>
        <end position="126"/>
    </location>
</feature>
<dbReference type="OrthoDB" id="4768569at2759"/>
<feature type="transmembrane region" description="Helical" evidence="2">
    <location>
        <begin position="162"/>
        <end position="184"/>
    </location>
</feature>
<evidence type="ECO:0000313" key="3">
    <source>
        <dbReference type="EMBL" id="TGO16201.1"/>
    </source>
</evidence>
<dbReference type="EMBL" id="PQXH01000031">
    <property type="protein sequence ID" value="TGO16201.1"/>
    <property type="molecule type" value="Genomic_DNA"/>
</dbReference>
<gene>
    <name evidence="3" type="ORF">BTUL_0031g00670</name>
</gene>
<reference evidence="3 4" key="1">
    <citation type="submission" date="2017-12" db="EMBL/GenBank/DDBJ databases">
        <title>Comparative genomics of Botrytis spp.</title>
        <authorList>
            <person name="Valero-Jimenez C.A."/>
            <person name="Tapia P."/>
            <person name="Veloso J."/>
            <person name="Silva-Moreno E."/>
            <person name="Staats M."/>
            <person name="Valdes J.H."/>
            <person name="Van Kan J.A.L."/>
        </authorList>
    </citation>
    <scope>NUCLEOTIDE SEQUENCE [LARGE SCALE GENOMIC DNA]</scope>
    <source>
        <strain evidence="3 4">Bt9001</strain>
    </source>
</reference>
<name>A0A4Z1F403_9HELO</name>
<feature type="compositionally biased region" description="Low complexity" evidence="1">
    <location>
        <begin position="11"/>
        <end position="20"/>
    </location>
</feature>
<feature type="region of interest" description="Disordered" evidence="1">
    <location>
        <begin position="1"/>
        <end position="29"/>
    </location>
</feature>
<evidence type="ECO:0000256" key="1">
    <source>
        <dbReference type="SAM" id="MobiDB-lite"/>
    </source>
</evidence>
<feature type="transmembrane region" description="Helical" evidence="2">
    <location>
        <begin position="138"/>
        <end position="156"/>
    </location>
</feature>
<keyword evidence="4" id="KW-1185">Reference proteome</keyword>
<dbReference type="Proteomes" id="UP000297777">
    <property type="component" value="Unassembled WGS sequence"/>
</dbReference>
<keyword evidence="2" id="KW-1133">Transmembrane helix</keyword>
<evidence type="ECO:0000256" key="2">
    <source>
        <dbReference type="SAM" id="Phobius"/>
    </source>
</evidence>
<comment type="caution">
    <text evidence="3">The sequence shown here is derived from an EMBL/GenBank/DDBJ whole genome shotgun (WGS) entry which is preliminary data.</text>
</comment>
<protein>
    <submittedName>
        <fullName evidence="3">Uncharacterized protein</fullName>
    </submittedName>
</protein>
<accession>A0A4Z1F403</accession>
<sequence length="217" mass="24041">MAMNDIESKTSYRSCESRSGGCRGSKIRPTDEQPLTEYVSARHPARDLEAIFEPLIAMISATVTTRYTLYHGQGRITANVQLQMNSDTKPTGYTFNSGSLGVILDPYALSLLVSCILLGCSISSFTHRRQGHDRCQSLILAFAILTATTIGFGLGIDSNLIMLGFVPWALILAMVLSVSVHWTVRRHRRPRDRPGVFFLETIGKSVMTSRREETHGC</sequence>
<dbReference type="AlphaFoldDB" id="A0A4Z1F403"/>
<feature type="compositionally biased region" description="Basic and acidic residues" evidence="1">
    <location>
        <begin position="1"/>
        <end position="10"/>
    </location>
</feature>
<keyword evidence="2" id="KW-0472">Membrane</keyword>
<proteinExistence type="predicted"/>
<keyword evidence="2" id="KW-0812">Transmembrane</keyword>
<evidence type="ECO:0000313" key="4">
    <source>
        <dbReference type="Proteomes" id="UP000297777"/>
    </source>
</evidence>